<dbReference type="STRING" id="1157962.A0A250XKY5"/>
<evidence type="ECO:0000256" key="1">
    <source>
        <dbReference type="SAM" id="MobiDB-lite"/>
    </source>
</evidence>
<proteinExistence type="predicted"/>
<feature type="region of interest" description="Disordered" evidence="1">
    <location>
        <begin position="380"/>
        <end position="442"/>
    </location>
</feature>
<accession>A0A250XKY5</accession>
<dbReference type="Proteomes" id="UP000232323">
    <property type="component" value="Unassembled WGS sequence"/>
</dbReference>
<feature type="region of interest" description="Disordered" evidence="1">
    <location>
        <begin position="850"/>
        <end position="895"/>
    </location>
</feature>
<feature type="compositionally biased region" description="Polar residues" evidence="1">
    <location>
        <begin position="850"/>
        <end position="862"/>
    </location>
</feature>
<protein>
    <submittedName>
        <fullName evidence="2">Uncharacterized protein</fullName>
    </submittedName>
</protein>
<evidence type="ECO:0000313" key="2">
    <source>
        <dbReference type="EMBL" id="GAX83686.1"/>
    </source>
</evidence>
<keyword evidence="3" id="KW-1185">Reference proteome</keyword>
<dbReference type="PANTHER" id="PTHR13060:SF0">
    <property type="entry name" value="PROTEIN ECDYSONELESS HOMOLOG"/>
    <property type="match status" value="1"/>
</dbReference>
<dbReference type="InterPro" id="IPR010770">
    <property type="entry name" value="Ecd"/>
</dbReference>
<gene>
    <name evidence="2" type="ORF">CEUSTIGMA_g11111.t1</name>
</gene>
<feature type="region of interest" description="Disordered" evidence="1">
    <location>
        <begin position="736"/>
        <end position="824"/>
    </location>
</feature>
<feature type="compositionally biased region" description="Polar residues" evidence="1">
    <location>
        <begin position="881"/>
        <end position="895"/>
    </location>
</feature>
<feature type="compositionally biased region" description="Acidic residues" evidence="1">
    <location>
        <begin position="670"/>
        <end position="684"/>
    </location>
</feature>
<dbReference type="Pfam" id="PF07093">
    <property type="entry name" value="SGT1"/>
    <property type="match status" value="3"/>
</dbReference>
<feature type="compositionally biased region" description="Polar residues" evidence="1">
    <location>
        <begin position="763"/>
        <end position="772"/>
    </location>
</feature>
<dbReference type="GO" id="GO:0005634">
    <property type="term" value="C:nucleus"/>
    <property type="evidence" value="ECO:0007669"/>
    <property type="project" value="TreeGrafter"/>
</dbReference>
<reference evidence="2 3" key="1">
    <citation type="submission" date="2017-08" db="EMBL/GenBank/DDBJ databases">
        <title>Acidophilic green algal genome provides insights into adaptation to an acidic environment.</title>
        <authorList>
            <person name="Hirooka S."/>
            <person name="Hirose Y."/>
            <person name="Kanesaki Y."/>
            <person name="Higuchi S."/>
            <person name="Fujiwara T."/>
            <person name="Onuma R."/>
            <person name="Era A."/>
            <person name="Ohbayashi R."/>
            <person name="Uzuka A."/>
            <person name="Nozaki H."/>
            <person name="Yoshikawa H."/>
            <person name="Miyagishima S.Y."/>
        </authorList>
    </citation>
    <scope>NUCLEOTIDE SEQUENCE [LARGE SCALE GENOMIC DNA]</scope>
    <source>
        <strain evidence="2 3">NIES-2499</strain>
    </source>
</reference>
<feature type="region of interest" description="Disordered" evidence="1">
    <location>
        <begin position="667"/>
        <end position="723"/>
    </location>
</feature>
<evidence type="ECO:0000313" key="3">
    <source>
        <dbReference type="Proteomes" id="UP000232323"/>
    </source>
</evidence>
<dbReference type="EMBL" id="BEGY01000104">
    <property type="protein sequence ID" value="GAX83686.1"/>
    <property type="molecule type" value="Genomic_DNA"/>
</dbReference>
<feature type="compositionally biased region" description="Acidic residues" evidence="1">
    <location>
        <begin position="791"/>
        <end position="804"/>
    </location>
</feature>
<feature type="compositionally biased region" description="Polar residues" evidence="1">
    <location>
        <begin position="401"/>
        <end position="423"/>
    </location>
</feature>
<comment type="caution">
    <text evidence="2">The sequence shown here is derived from an EMBL/GenBank/DDBJ whole genome shotgun (WGS) entry which is preliminary data.</text>
</comment>
<dbReference type="AlphaFoldDB" id="A0A250XKY5"/>
<feature type="compositionally biased region" description="Acidic residues" evidence="1">
    <location>
        <begin position="694"/>
        <end position="705"/>
    </location>
</feature>
<sequence length="949" mass="102856">MELFEQLGVNTEPGDGFLISYAVYPGISVQGLDDLRVQLLQDISGFSQDYIWNREPFHLETCHVQPPPWWNLRGRKTSKARRQDSLHETPCLWGQVNVGECVEDEWVIVALLFHISSIHQEISIQVWDDDGDFLLIEAAYALSKWLTPETSKNRVWIRAGKLHIIPPPSHLHPELPTFPTIPQALGILTSVLSPGGVTQCGRCASEGGSVSSSSKETSHNPATVAAAWTLASPKVQAALKARLGNLPGSALVGRVAVKAYLPLRVAAIIHNDPQYIAFGVEAFLNRNADDMRAAARMSYFPASEECVVSTVLMNPCQHAQMAQQKFVTPRGVNIDMDGTTRLSEECIDWGFKIRSGFEIVFNHAAKAGCMSNSSLFKRPSKNVELHPSPVSSSDAHKDHQPLSTSKAVGSGCSTSEASSCNDKSPSDLGRPASESLSEESSTQVTMSLQQLDLLPAWRSYLSHLKNRGYFEGQLEGSLRYKQLLEKAQDGFCSGPLLPKSMNVLSSPIHRAQRSLEAAVKEAGGHLTTAWIQAQLEAKMRVLEISAKTDDSIEETLNTELERRRLEMEESIGAKPVNRKSVPLAGKDNVEAKTIPPETRFEKDEVIEAADLVNRFTSFVTALSGHEGAELPVSERNVELDARRLLSELRRTLRLSDNDDLLARDMTQGVAEDDDGSLSDDEEGTSEGSSFYKGDEEDSSDDCSSDDSDHVQPGGSGQSKHVPPHQGFMRELERQMMAASSTVQPALGSMKGTTAAQRPVNFTMEDQQSTSVKTETDSDDFDEDNLSLGGATDDDQQESDDDDEAAGGVHATTGRQGAASGALRPQLDNRFFGQYDAVMSEQLRESYMAQSFEKQQVPPSSSAEGAGDFNTADHATGLIGMPNSTGRDGSSSTASSGILQPVDLDMNLVKSLLKSVAAQHGLSGPAGSLAGLLGIHLPQGLSEEAAENLP</sequence>
<dbReference type="OrthoDB" id="27237at2759"/>
<dbReference type="PANTHER" id="PTHR13060">
    <property type="entry name" value="SGT1 PROTEIN HSGT1 SUPPRESSOR OF GCR2"/>
    <property type="match status" value="1"/>
</dbReference>
<organism evidence="2 3">
    <name type="scientific">Chlamydomonas eustigma</name>
    <dbReference type="NCBI Taxonomy" id="1157962"/>
    <lineage>
        <taxon>Eukaryota</taxon>
        <taxon>Viridiplantae</taxon>
        <taxon>Chlorophyta</taxon>
        <taxon>core chlorophytes</taxon>
        <taxon>Chlorophyceae</taxon>
        <taxon>CS clade</taxon>
        <taxon>Chlamydomonadales</taxon>
        <taxon>Chlamydomonadaceae</taxon>
        <taxon>Chlamydomonas</taxon>
    </lineage>
</organism>
<name>A0A250XKY5_9CHLO</name>